<organism evidence="1">
    <name type="scientific">uncultured Caudovirales phage</name>
    <dbReference type="NCBI Taxonomy" id="2100421"/>
    <lineage>
        <taxon>Viruses</taxon>
        <taxon>Duplodnaviria</taxon>
        <taxon>Heunggongvirae</taxon>
        <taxon>Uroviricota</taxon>
        <taxon>Caudoviricetes</taxon>
        <taxon>Peduoviridae</taxon>
        <taxon>Maltschvirus</taxon>
        <taxon>Maltschvirus maltsch</taxon>
    </lineage>
</organism>
<protein>
    <submittedName>
        <fullName evidence="1">Uncharacterized protein</fullName>
    </submittedName>
</protein>
<gene>
    <name evidence="1" type="ORF">UFOVP698_11</name>
</gene>
<dbReference type="EMBL" id="LR796678">
    <property type="protein sequence ID" value="CAB4158438.1"/>
    <property type="molecule type" value="Genomic_DNA"/>
</dbReference>
<accession>A0A6J5NN74</accession>
<evidence type="ECO:0000313" key="1">
    <source>
        <dbReference type="EMBL" id="CAB4158438.1"/>
    </source>
</evidence>
<reference evidence="1" key="1">
    <citation type="submission" date="2020-04" db="EMBL/GenBank/DDBJ databases">
        <authorList>
            <person name="Chiriac C."/>
            <person name="Salcher M."/>
            <person name="Ghai R."/>
            <person name="Kavagutti S V."/>
        </authorList>
    </citation>
    <scope>NUCLEOTIDE SEQUENCE</scope>
</reference>
<proteinExistence type="predicted"/>
<sequence length="59" mass="6741">MKPLNCMCAQCKAHSKRKALYLVEVRKARRITKAALSQALRQRDYDIDIPSKTRGEHAA</sequence>
<name>A0A6J5NN74_9CAUD</name>